<feature type="domain" description="Thioredoxin" evidence="7">
    <location>
        <begin position="40"/>
        <end position="239"/>
    </location>
</feature>
<protein>
    <recommendedName>
        <fullName evidence="7">Thioredoxin domain-containing protein</fullName>
    </recommendedName>
</protein>
<dbReference type="InterPro" id="IPR013766">
    <property type="entry name" value="Thioredoxin_domain"/>
</dbReference>
<keyword evidence="4" id="KW-1015">Disulfide bond</keyword>
<evidence type="ECO:0000259" key="7">
    <source>
        <dbReference type="PROSITE" id="PS51352"/>
    </source>
</evidence>
<keyword evidence="5" id="KW-0676">Redox-active center</keyword>
<keyword evidence="2" id="KW-0732">Signal</keyword>
<dbReference type="PROSITE" id="PS51352">
    <property type="entry name" value="THIOREDOXIN_2"/>
    <property type="match status" value="1"/>
</dbReference>
<organism evidence="8 9">
    <name type="scientific">Candidatus Zambryskibacteria bacterium RIFCSPLOWO2_01_FULL_43_17</name>
    <dbReference type="NCBI Taxonomy" id="1802760"/>
    <lineage>
        <taxon>Bacteria</taxon>
        <taxon>Candidatus Zambryskiibacteriota</taxon>
    </lineage>
</organism>
<dbReference type="Gene3D" id="3.40.30.10">
    <property type="entry name" value="Glutaredoxin"/>
    <property type="match status" value="1"/>
</dbReference>
<dbReference type="PANTHER" id="PTHR13887:SF14">
    <property type="entry name" value="DISULFIDE BOND FORMATION PROTEIN D"/>
    <property type="match status" value="1"/>
</dbReference>
<comment type="similarity">
    <text evidence="1">Belongs to the thioredoxin family. DsbA subfamily.</text>
</comment>
<accession>A0A1G2U5M9</accession>
<dbReference type="EMBL" id="MHWD01000004">
    <property type="protein sequence ID" value="OHB04793.1"/>
    <property type="molecule type" value="Genomic_DNA"/>
</dbReference>
<reference evidence="8 9" key="1">
    <citation type="journal article" date="2016" name="Nat. Commun.">
        <title>Thousands of microbial genomes shed light on interconnected biogeochemical processes in an aquifer system.</title>
        <authorList>
            <person name="Anantharaman K."/>
            <person name="Brown C.T."/>
            <person name="Hug L.A."/>
            <person name="Sharon I."/>
            <person name="Castelle C.J."/>
            <person name="Probst A.J."/>
            <person name="Thomas B.C."/>
            <person name="Singh A."/>
            <person name="Wilkins M.J."/>
            <person name="Karaoz U."/>
            <person name="Brodie E.L."/>
            <person name="Williams K.H."/>
            <person name="Hubbard S.S."/>
            <person name="Banfield J.F."/>
        </authorList>
    </citation>
    <scope>NUCLEOTIDE SEQUENCE [LARGE SCALE GENOMIC DNA]</scope>
</reference>
<dbReference type="PANTHER" id="PTHR13887">
    <property type="entry name" value="GLUTATHIONE S-TRANSFERASE KAPPA"/>
    <property type="match status" value="1"/>
</dbReference>
<evidence type="ECO:0000256" key="4">
    <source>
        <dbReference type="ARBA" id="ARBA00023157"/>
    </source>
</evidence>
<evidence type="ECO:0000256" key="6">
    <source>
        <dbReference type="SAM" id="Phobius"/>
    </source>
</evidence>
<dbReference type="SUPFAM" id="SSF52833">
    <property type="entry name" value="Thioredoxin-like"/>
    <property type="match status" value="1"/>
</dbReference>
<keyword evidence="3" id="KW-0560">Oxidoreductase</keyword>
<dbReference type="AlphaFoldDB" id="A0A1G2U5M9"/>
<evidence type="ECO:0000256" key="3">
    <source>
        <dbReference type="ARBA" id="ARBA00023002"/>
    </source>
</evidence>
<name>A0A1G2U5M9_9BACT</name>
<sequence length="240" mass="26282">MPPETSQSSAPTNHWIVPFSIIIAGALIGAGIYLSGTTPKKLANTQRQIAQIENINVKPLSEDDHIRGNPNADVVIIEFSDTECPFCKQFHLTMKRIMEEYGASGKVAWVYRQLPIDELHTRARNEALATECAADIGGNGKFWEYLDEIFERTNSNDSLDPAELPKIAKDIGLDTKKFDECLGSKRLAGKVEEDKIDAANVGARGTPYSVIITKDGEKASIKGSQPYDVLKAVIDAAIGY</sequence>
<evidence type="ECO:0000256" key="1">
    <source>
        <dbReference type="ARBA" id="ARBA00005791"/>
    </source>
</evidence>
<feature type="transmembrane region" description="Helical" evidence="6">
    <location>
        <begin position="15"/>
        <end position="34"/>
    </location>
</feature>
<evidence type="ECO:0000313" key="9">
    <source>
        <dbReference type="Proteomes" id="UP000179283"/>
    </source>
</evidence>
<evidence type="ECO:0000313" key="8">
    <source>
        <dbReference type="EMBL" id="OHB04793.1"/>
    </source>
</evidence>
<dbReference type="InterPro" id="IPR012336">
    <property type="entry name" value="Thioredoxin-like_fold"/>
</dbReference>
<evidence type="ECO:0000256" key="5">
    <source>
        <dbReference type="ARBA" id="ARBA00023284"/>
    </source>
</evidence>
<dbReference type="Proteomes" id="UP000179283">
    <property type="component" value="Unassembled WGS sequence"/>
</dbReference>
<dbReference type="InterPro" id="IPR036249">
    <property type="entry name" value="Thioredoxin-like_sf"/>
</dbReference>
<dbReference type="Pfam" id="PF13462">
    <property type="entry name" value="Thioredoxin_4"/>
    <property type="match status" value="1"/>
</dbReference>
<keyword evidence="6" id="KW-1133">Transmembrane helix</keyword>
<gene>
    <name evidence="8" type="ORF">A2920_00010</name>
</gene>
<dbReference type="GO" id="GO:0016491">
    <property type="term" value="F:oxidoreductase activity"/>
    <property type="evidence" value="ECO:0007669"/>
    <property type="project" value="UniProtKB-KW"/>
</dbReference>
<evidence type="ECO:0000256" key="2">
    <source>
        <dbReference type="ARBA" id="ARBA00022729"/>
    </source>
</evidence>
<keyword evidence="6" id="KW-0472">Membrane</keyword>
<comment type="caution">
    <text evidence="8">The sequence shown here is derived from an EMBL/GenBank/DDBJ whole genome shotgun (WGS) entry which is preliminary data.</text>
</comment>
<keyword evidence="6" id="KW-0812">Transmembrane</keyword>
<proteinExistence type="inferred from homology"/>